<accession>A0A1R3GRZ3</accession>
<evidence type="ECO:0000313" key="2">
    <source>
        <dbReference type="Proteomes" id="UP000188268"/>
    </source>
</evidence>
<dbReference type="AlphaFoldDB" id="A0A1R3GRZ3"/>
<protein>
    <submittedName>
        <fullName evidence="1">Uncharacterized protein</fullName>
    </submittedName>
</protein>
<dbReference type="Gramene" id="OMO60842">
    <property type="protein sequence ID" value="OMO60842"/>
    <property type="gene ID" value="CCACVL1_23833"/>
</dbReference>
<gene>
    <name evidence="1" type="ORF">CCACVL1_23833</name>
</gene>
<evidence type="ECO:0000313" key="1">
    <source>
        <dbReference type="EMBL" id="OMO60842.1"/>
    </source>
</evidence>
<comment type="caution">
    <text evidence="1">The sequence shown here is derived from an EMBL/GenBank/DDBJ whole genome shotgun (WGS) entry which is preliminary data.</text>
</comment>
<keyword evidence="2" id="KW-1185">Reference proteome</keyword>
<feature type="non-terminal residue" evidence="1">
    <location>
        <position position="37"/>
    </location>
</feature>
<reference evidence="1 2" key="1">
    <citation type="submission" date="2013-09" db="EMBL/GenBank/DDBJ databases">
        <title>Corchorus capsularis genome sequencing.</title>
        <authorList>
            <person name="Alam M."/>
            <person name="Haque M.S."/>
            <person name="Islam M.S."/>
            <person name="Emdad E.M."/>
            <person name="Islam M.M."/>
            <person name="Ahmed B."/>
            <person name="Halim A."/>
            <person name="Hossen Q.M.M."/>
            <person name="Hossain M.Z."/>
            <person name="Ahmed R."/>
            <person name="Khan M.M."/>
            <person name="Islam R."/>
            <person name="Rashid M.M."/>
            <person name="Khan S.A."/>
            <person name="Rahman M.S."/>
            <person name="Alam M."/>
        </authorList>
    </citation>
    <scope>NUCLEOTIDE SEQUENCE [LARGE SCALE GENOMIC DNA]</scope>
    <source>
        <strain evidence="2">cv. CVL-1</strain>
        <tissue evidence="1">Whole seedling</tissue>
    </source>
</reference>
<sequence>MISFIFSLPREFHFLLQNEDGISIEIYASIPAIFFRF</sequence>
<dbReference type="Proteomes" id="UP000188268">
    <property type="component" value="Unassembled WGS sequence"/>
</dbReference>
<dbReference type="EMBL" id="AWWV01013637">
    <property type="protein sequence ID" value="OMO60842.1"/>
    <property type="molecule type" value="Genomic_DNA"/>
</dbReference>
<name>A0A1R3GRZ3_COCAP</name>
<proteinExistence type="predicted"/>
<organism evidence="1 2">
    <name type="scientific">Corchorus capsularis</name>
    <name type="common">Jute</name>
    <dbReference type="NCBI Taxonomy" id="210143"/>
    <lineage>
        <taxon>Eukaryota</taxon>
        <taxon>Viridiplantae</taxon>
        <taxon>Streptophyta</taxon>
        <taxon>Embryophyta</taxon>
        <taxon>Tracheophyta</taxon>
        <taxon>Spermatophyta</taxon>
        <taxon>Magnoliopsida</taxon>
        <taxon>eudicotyledons</taxon>
        <taxon>Gunneridae</taxon>
        <taxon>Pentapetalae</taxon>
        <taxon>rosids</taxon>
        <taxon>malvids</taxon>
        <taxon>Malvales</taxon>
        <taxon>Malvaceae</taxon>
        <taxon>Grewioideae</taxon>
        <taxon>Apeibeae</taxon>
        <taxon>Corchorus</taxon>
    </lineage>
</organism>